<feature type="compositionally biased region" description="Basic and acidic residues" evidence="1">
    <location>
        <begin position="377"/>
        <end position="395"/>
    </location>
</feature>
<feature type="region of interest" description="Disordered" evidence="1">
    <location>
        <begin position="370"/>
        <end position="431"/>
    </location>
</feature>
<dbReference type="InterPro" id="IPR017930">
    <property type="entry name" value="Myb_dom"/>
</dbReference>
<dbReference type="EMBL" id="CAMPGE010029694">
    <property type="protein sequence ID" value="CAI2387178.1"/>
    <property type="molecule type" value="Genomic_DNA"/>
</dbReference>
<dbReference type="SMART" id="SM00717">
    <property type="entry name" value="SANT"/>
    <property type="match status" value="2"/>
</dbReference>
<evidence type="ECO:0008006" key="6">
    <source>
        <dbReference type="Google" id="ProtNLM"/>
    </source>
</evidence>
<dbReference type="CDD" id="cd00167">
    <property type="entry name" value="SANT"/>
    <property type="match status" value="1"/>
</dbReference>
<dbReference type="InterPro" id="IPR017884">
    <property type="entry name" value="SANT_dom"/>
</dbReference>
<sequence>MKGLFEKRRLHEEKYEAEYGQWMNKCYKKTKVVNKARRISGKTKDINGKNKDLQIKGIDEMRQEACVIPIANYNEYAEDFIYIERQTHRIQDPYSYEDTPKSNDSWSKKDIALFIESFMKYHKNFGSISELFYNKRTRDIVEFYMNFKSLLSLNEEYQKIENILSNNSSCPAKVIRPPLVRKIVKKFMEQIDISIERKPEYDLYRQCKVPIDKFTTKQLIEIFAEHSKPRQNARIQDEGGIDYWIEPRTSPIFDPSINETIPYFRQIEQNATRIKSTILKNSKKIKKYLKSLKSLNKQTFKDIKEKEKLFTKNKYPQRLIAKKSQSKVLKKGDINVEDLNPDVRYIHSYYVVEKDNPNFVAEGLQDNEEIEEEEEQDLVKESEQEKSTSSDKESEQEAPQDEENSGKKSCKDKRKSKRKQGQIWSLEDKEKMKKELNKHGKDFDKIAEAFSDKTPLQIKNFFTNYFKKLKLWMHLPGYVRRGGRKPKSGIKRIKSSSSDKDLSSNISSSKSIIESKSSNEEADDKIKRQRTE</sequence>
<evidence type="ECO:0000259" key="2">
    <source>
        <dbReference type="PROSITE" id="PS51293"/>
    </source>
</evidence>
<dbReference type="InterPro" id="IPR001005">
    <property type="entry name" value="SANT/Myb"/>
</dbReference>
<feature type="compositionally biased region" description="Low complexity" evidence="1">
    <location>
        <begin position="503"/>
        <end position="516"/>
    </location>
</feature>
<evidence type="ECO:0000259" key="3">
    <source>
        <dbReference type="PROSITE" id="PS51294"/>
    </source>
</evidence>
<protein>
    <recommendedName>
        <fullName evidence="6">SANT domain-containing protein</fullName>
    </recommendedName>
</protein>
<comment type="caution">
    <text evidence="4">The sequence shown here is derived from an EMBL/GenBank/DDBJ whole genome shotgun (WGS) entry which is preliminary data.</text>
</comment>
<feature type="region of interest" description="Disordered" evidence="1">
    <location>
        <begin position="479"/>
        <end position="532"/>
    </location>
</feature>
<name>A0AAD1Y8L2_EUPCR</name>
<feature type="compositionally biased region" description="Basic residues" evidence="1">
    <location>
        <begin position="481"/>
        <end position="494"/>
    </location>
</feature>
<dbReference type="Gene3D" id="1.10.10.60">
    <property type="entry name" value="Homeodomain-like"/>
    <property type="match status" value="1"/>
</dbReference>
<dbReference type="InterPro" id="IPR009057">
    <property type="entry name" value="Homeodomain-like_sf"/>
</dbReference>
<accession>A0AAD1Y8L2</accession>
<reference evidence="4" key="1">
    <citation type="submission" date="2023-07" db="EMBL/GenBank/DDBJ databases">
        <authorList>
            <consortium name="AG Swart"/>
            <person name="Singh M."/>
            <person name="Singh A."/>
            <person name="Seah K."/>
            <person name="Emmerich C."/>
        </authorList>
    </citation>
    <scope>NUCLEOTIDE SEQUENCE</scope>
    <source>
        <strain evidence="4">DP1</strain>
    </source>
</reference>
<evidence type="ECO:0000313" key="5">
    <source>
        <dbReference type="Proteomes" id="UP001295684"/>
    </source>
</evidence>
<dbReference type="Gene3D" id="1.20.58.1880">
    <property type="match status" value="1"/>
</dbReference>
<dbReference type="Proteomes" id="UP001295684">
    <property type="component" value="Unassembled WGS sequence"/>
</dbReference>
<dbReference type="PROSITE" id="PS51293">
    <property type="entry name" value="SANT"/>
    <property type="match status" value="2"/>
</dbReference>
<dbReference type="SUPFAM" id="SSF46689">
    <property type="entry name" value="Homeodomain-like"/>
    <property type="match status" value="2"/>
</dbReference>
<keyword evidence="5" id="KW-1185">Reference proteome</keyword>
<evidence type="ECO:0000313" key="4">
    <source>
        <dbReference type="EMBL" id="CAI2387178.1"/>
    </source>
</evidence>
<dbReference type="AlphaFoldDB" id="A0AAD1Y8L2"/>
<proteinExistence type="predicted"/>
<evidence type="ECO:0000256" key="1">
    <source>
        <dbReference type="SAM" id="MobiDB-lite"/>
    </source>
</evidence>
<feature type="domain" description="SANT" evidence="2">
    <location>
        <begin position="101"/>
        <end position="152"/>
    </location>
</feature>
<feature type="compositionally biased region" description="Basic residues" evidence="1">
    <location>
        <begin position="408"/>
        <end position="420"/>
    </location>
</feature>
<dbReference type="Pfam" id="PF00249">
    <property type="entry name" value="Myb_DNA-binding"/>
    <property type="match status" value="1"/>
</dbReference>
<feature type="domain" description="HTH myb-type" evidence="3">
    <location>
        <begin position="416"/>
        <end position="470"/>
    </location>
</feature>
<dbReference type="PROSITE" id="PS51294">
    <property type="entry name" value="HTH_MYB"/>
    <property type="match status" value="1"/>
</dbReference>
<gene>
    <name evidence="4" type="ORF">ECRASSUSDP1_LOCUS28806</name>
</gene>
<organism evidence="4 5">
    <name type="scientific">Euplotes crassus</name>
    <dbReference type="NCBI Taxonomy" id="5936"/>
    <lineage>
        <taxon>Eukaryota</taxon>
        <taxon>Sar</taxon>
        <taxon>Alveolata</taxon>
        <taxon>Ciliophora</taxon>
        <taxon>Intramacronucleata</taxon>
        <taxon>Spirotrichea</taxon>
        <taxon>Hypotrichia</taxon>
        <taxon>Euplotida</taxon>
        <taxon>Euplotidae</taxon>
        <taxon>Moneuplotes</taxon>
    </lineage>
</organism>
<feature type="domain" description="SANT" evidence="2">
    <location>
        <begin position="419"/>
        <end position="470"/>
    </location>
</feature>